<evidence type="ECO:0000256" key="3">
    <source>
        <dbReference type="ARBA" id="ARBA00022741"/>
    </source>
</evidence>
<reference evidence="9" key="1">
    <citation type="submission" date="2025-08" db="UniProtKB">
        <authorList>
            <consortium name="Ensembl"/>
        </authorList>
    </citation>
    <scope>IDENTIFICATION</scope>
</reference>
<feature type="region of interest" description="Disordered" evidence="7">
    <location>
        <begin position="441"/>
        <end position="469"/>
    </location>
</feature>
<dbReference type="PANTHER" id="PTHR24345:SF91">
    <property type="entry name" value="SERINE_THREONINE-PROTEIN KINASE PLK4"/>
    <property type="match status" value="1"/>
</dbReference>
<dbReference type="SUPFAM" id="SSF56112">
    <property type="entry name" value="Protein kinase-like (PK-like)"/>
    <property type="match status" value="1"/>
</dbReference>
<keyword evidence="1" id="KW-0723">Serine/threonine-protein kinase</keyword>
<evidence type="ECO:0000256" key="5">
    <source>
        <dbReference type="ARBA" id="ARBA00022840"/>
    </source>
</evidence>
<keyword evidence="10" id="KW-1185">Reference proteome</keyword>
<evidence type="ECO:0000256" key="6">
    <source>
        <dbReference type="PROSITE-ProRule" id="PRU10141"/>
    </source>
</evidence>
<dbReference type="Pfam" id="PF00069">
    <property type="entry name" value="Pkinase"/>
    <property type="match status" value="1"/>
</dbReference>
<dbReference type="PROSITE" id="PS50011">
    <property type="entry name" value="PROTEIN_KINASE_DOM"/>
    <property type="match status" value="1"/>
</dbReference>
<feature type="compositionally biased region" description="Basic and acidic residues" evidence="7">
    <location>
        <begin position="623"/>
        <end position="634"/>
    </location>
</feature>
<sequence length="1325" mass="151406">MVKNISANMISEKPLLQDNNLNHMKNLFCLNTNVDNNKYYAPYNVKSVSNNVNPNRIVNNSQNLYHSYLYDTNIVNAKSHKGLINNIYLERTGNKTNSKELCRSVSVNPTSLTNTFLKSCLDNKIYNNENKFIYNNLAENGTDFIYNINGDVGINSDNNNSHKNNYNICSNVCDTLVAEQKYHEGTPNIYISDVNKISNDVVGSQMNSTCDYVKKLYNEKNEINNNHIIKPSVNVPSTNIKTLYFKESVKNDDKMYIQNENDKFVNNQLLTGARNVTLDNNNSSTGVTNHLVTDQLVDSQLIHDSNHTNRLSERCQFISSNLHTDIKNLKQLNITSDDEKICNGQNRNDYINIFNSSNNDKCEKKLYSGYTDKTDATSTSVNVSLLEKFNNSLVKEENKAQYDQKVFTNSTGINDKTFENMNKYMIMKTGEQNAVLGLASETTKEKAQEQSQQKQPKQHQPQQPNQRYNVNTNYHMSKKRKVFDTSNKIINNLTTENGTSKINEGVIDGDVYNDNTKMFANEEVSPLKKETTNRSDDKMLNSYVCDRKYQDDCNINDENFKFRYIKDNNMDINTKIYLEKELDIYLKNEGVLLSSNNSLDSVLEHKSNEICSNSSSKNNISDSNRDNNENDSVNKCHVDNLNNERNDSCISLNYNKLFNTSSLKSEAYNVSSTSVCTYDNKKIDDVFDELTNGGGKMDSFCANNDTLLNHVLNKFEDVEKDKNSVNKTKTEYYYFSDSCNNSNRVSSVQSNSTCSARRGGDGSARSNSMCHALPNNMNNVLLNNDTWITNTNGYDDDDKKKKKKKKKKKNGHDKKKYAKLSTVESFLNKSILLKNLSKSDTKKDFNKSCDSDALKCDIKINPNSSGSTENEFNLESGNFDYDYEKEKEYLDKVLYCLDPCYVNKTTDKHLRYVQKLKYMQEKILESILCIAYPVHLWTDKVFTNYIKSLNFNALLDDTFIKYNNNLDIKLFHSDKEIFSDKGNIGEGGFGVVTKMRFLTFPTYYAIKKISKEHVMKSQAAGQAYLEAKYHSLLSHVNVIKMYGCMQDEHYIYHVLEYCSKGSIYTISKNFKKRIIPDDLAYKYFCHVVNGLYYLNQMGIFHRDIKMENVLVDYKDNAKLSDFGLSAMIVGNKTHSSLCGTMVYFSPEITSGQGYDYKSDIWSLGVLLYEMLVGDIPFDGNKKEIIKSIFSCNLKFPYYINPLAKKLITKILVVDVNKRIKLSDISSDPWMQEMWKSNFQKGLLGGNNDSCNSSTNLGTGSGTVNSQDNDLYNFNFINHLLQIKCFIKTSLNACLNYHDDKSGSDIGHMGSITYSKTEPKKDDIDE</sequence>
<dbReference type="GO" id="GO:0004674">
    <property type="term" value="F:protein serine/threonine kinase activity"/>
    <property type="evidence" value="ECO:0007669"/>
    <property type="project" value="UniProtKB-KW"/>
</dbReference>
<feature type="compositionally biased region" description="Low complexity" evidence="7">
    <location>
        <begin position="610"/>
        <end position="622"/>
    </location>
</feature>
<evidence type="ECO:0000256" key="4">
    <source>
        <dbReference type="ARBA" id="ARBA00022777"/>
    </source>
</evidence>
<feature type="compositionally biased region" description="Basic residues" evidence="7">
    <location>
        <begin position="800"/>
        <end position="816"/>
    </location>
</feature>
<evidence type="ECO:0000256" key="1">
    <source>
        <dbReference type="ARBA" id="ARBA00022527"/>
    </source>
</evidence>
<dbReference type="PROSITE" id="PS00107">
    <property type="entry name" value="PROTEIN_KINASE_ATP"/>
    <property type="match status" value="1"/>
</dbReference>
<dbReference type="Ensembl" id="ENSPTET00000009189.1">
    <property type="protein sequence ID" value="ENSPTEP00000005981.1"/>
    <property type="gene ID" value="ENSPTEG00000006897.1"/>
</dbReference>
<keyword evidence="5 6" id="KW-0067">ATP-binding</keyword>
<keyword evidence="4" id="KW-0418">Kinase</keyword>
<dbReference type="InterPro" id="IPR008271">
    <property type="entry name" value="Ser/Thr_kinase_AS"/>
</dbReference>
<dbReference type="GO" id="GO:0005524">
    <property type="term" value="F:ATP binding"/>
    <property type="evidence" value="ECO:0007669"/>
    <property type="project" value="UniProtKB-UniRule"/>
</dbReference>
<keyword evidence="3 6" id="KW-0547">Nucleotide-binding</keyword>
<keyword evidence="2" id="KW-0808">Transferase</keyword>
<feature type="region of interest" description="Disordered" evidence="7">
    <location>
        <begin position="792"/>
        <end position="816"/>
    </location>
</feature>
<evidence type="ECO:0000313" key="10">
    <source>
        <dbReference type="Proteomes" id="UP000694416"/>
    </source>
</evidence>
<dbReference type="PROSITE" id="PS00108">
    <property type="entry name" value="PROTEIN_KINASE_ST"/>
    <property type="match status" value="1"/>
</dbReference>
<dbReference type="InterPro" id="IPR017441">
    <property type="entry name" value="Protein_kinase_ATP_BS"/>
</dbReference>
<reference evidence="9" key="2">
    <citation type="submission" date="2025-09" db="UniProtKB">
        <authorList>
            <consortium name="Ensembl"/>
        </authorList>
    </citation>
    <scope>IDENTIFICATION</scope>
</reference>
<dbReference type="Proteomes" id="UP000694416">
    <property type="component" value="Unplaced"/>
</dbReference>
<proteinExistence type="predicted"/>
<dbReference type="PANTHER" id="PTHR24345">
    <property type="entry name" value="SERINE/THREONINE-PROTEIN KINASE PLK"/>
    <property type="match status" value="1"/>
</dbReference>
<feature type="domain" description="Protein kinase" evidence="8">
    <location>
        <begin position="978"/>
        <end position="1230"/>
    </location>
</feature>
<feature type="binding site" evidence="6">
    <location>
        <position position="1008"/>
    </location>
    <ligand>
        <name>ATP</name>
        <dbReference type="ChEBI" id="CHEBI:30616"/>
    </ligand>
</feature>
<organism evidence="9 10">
    <name type="scientific">Piliocolobus tephrosceles</name>
    <name type="common">Ugandan red Colobus</name>
    <dbReference type="NCBI Taxonomy" id="591936"/>
    <lineage>
        <taxon>Eukaryota</taxon>
        <taxon>Metazoa</taxon>
        <taxon>Chordata</taxon>
        <taxon>Craniata</taxon>
        <taxon>Vertebrata</taxon>
        <taxon>Euteleostomi</taxon>
        <taxon>Mammalia</taxon>
        <taxon>Eutheria</taxon>
        <taxon>Euarchontoglires</taxon>
        <taxon>Primates</taxon>
        <taxon>Haplorrhini</taxon>
        <taxon>Catarrhini</taxon>
        <taxon>Cercopithecidae</taxon>
        <taxon>Colobinae</taxon>
        <taxon>Piliocolobus</taxon>
    </lineage>
</organism>
<protein>
    <recommendedName>
        <fullName evidence="8">Protein kinase domain-containing protein</fullName>
    </recommendedName>
</protein>
<feature type="region of interest" description="Disordered" evidence="7">
    <location>
        <begin position="610"/>
        <end position="634"/>
    </location>
</feature>
<evidence type="ECO:0000259" key="8">
    <source>
        <dbReference type="PROSITE" id="PS50011"/>
    </source>
</evidence>
<evidence type="ECO:0000256" key="2">
    <source>
        <dbReference type="ARBA" id="ARBA00022679"/>
    </source>
</evidence>
<dbReference type="SMART" id="SM00220">
    <property type="entry name" value="S_TKc"/>
    <property type="match status" value="1"/>
</dbReference>
<evidence type="ECO:0000313" key="9">
    <source>
        <dbReference type="Ensembl" id="ENSPTEP00000005981.1"/>
    </source>
</evidence>
<feature type="compositionally biased region" description="Low complexity" evidence="7">
    <location>
        <begin position="449"/>
        <end position="466"/>
    </location>
</feature>
<dbReference type="Gene3D" id="1.10.510.10">
    <property type="entry name" value="Transferase(Phosphotransferase) domain 1"/>
    <property type="match status" value="1"/>
</dbReference>
<evidence type="ECO:0000256" key="7">
    <source>
        <dbReference type="SAM" id="MobiDB-lite"/>
    </source>
</evidence>
<dbReference type="InterPro" id="IPR011009">
    <property type="entry name" value="Kinase-like_dom_sf"/>
</dbReference>
<dbReference type="InterPro" id="IPR000719">
    <property type="entry name" value="Prot_kinase_dom"/>
</dbReference>
<accession>A0A8C9GJC6</accession>
<name>A0A8C9GJC6_9PRIM</name>
<dbReference type="FunFam" id="1.10.510.10:FF:000571">
    <property type="entry name" value="Maternal embryonic leucine zipper kinase"/>
    <property type="match status" value="1"/>
</dbReference>
<dbReference type="GO" id="GO:0005634">
    <property type="term" value="C:nucleus"/>
    <property type="evidence" value="ECO:0007669"/>
    <property type="project" value="TreeGrafter"/>
</dbReference>